<protein>
    <submittedName>
        <fullName evidence="1">Uncharacterized protein</fullName>
    </submittedName>
</protein>
<keyword evidence="2" id="KW-1185">Reference proteome</keyword>
<reference evidence="1 2" key="1">
    <citation type="submission" date="2024-02" db="EMBL/GenBank/DDBJ databases">
        <title>Rubritalea halochordaticola NBRC 107102.</title>
        <authorList>
            <person name="Ichikawa N."/>
            <person name="Katano-Makiyama Y."/>
            <person name="Hidaka K."/>
        </authorList>
    </citation>
    <scope>NUCLEOTIDE SEQUENCE [LARGE SCALE GENOMIC DNA]</scope>
    <source>
        <strain evidence="1 2">NBRC 107102</strain>
    </source>
</reference>
<evidence type="ECO:0000313" key="2">
    <source>
        <dbReference type="Proteomes" id="UP001424741"/>
    </source>
</evidence>
<gene>
    <name evidence="1" type="ORF">Rhal01_00983</name>
</gene>
<name>A0ABP9UWH4_9BACT</name>
<dbReference type="EMBL" id="BAABRL010000002">
    <property type="protein sequence ID" value="GAA5494819.1"/>
    <property type="molecule type" value="Genomic_DNA"/>
</dbReference>
<proteinExistence type="predicted"/>
<evidence type="ECO:0000313" key="1">
    <source>
        <dbReference type="EMBL" id="GAA5494819.1"/>
    </source>
</evidence>
<dbReference type="Proteomes" id="UP001424741">
    <property type="component" value="Unassembled WGS sequence"/>
</dbReference>
<organism evidence="1 2">
    <name type="scientific">Rubritalea halochordaticola</name>
    <dbReference type="NCBI Taxonomy" id="714537"/>
    <lineage>
        <taxon>Bacteria</taxon>
        <taxon>Pseudomonadati</taxon>
        <taxon>Verrucomicrobiota</taxon>
        <taxon>Verrucomicrobiia</taxon>
        <taxon>Verrucomicrobiales</taxon>
        <taxon>Rubritaleaceae</taxon>
        <taxon>Rubritalea</taxon>
    </lineage>
</organism>
<sequence length="231" mass="26179">MATDEHTKLCVRNNLWARYTIYVDGSPLISTKYMANLPSDILAPLAEDGKLTVKFDLFPEGLKTQEYQSSFYIATANEVIGEIVAGDGKVLEKDRVYDAGQFTFARDEFQVADLSDINVMKCKQHVERALVSLRGKKTESMPRNIRDFINQSQKEIKAIPEDASSDDLEWVVGKKSIMCRVSERASQSKGLAEVWRIKGDSDNVAFIDAFVLAVSRQGDVYYLFDGQWNRW</sequence>
<comment type="caution">
    <text evidence="1">The sequence shown here is derived from an EMBL/GenBank/DDBJ whole genome shotgun (WGS) entry which is preliminary data.</text>
</comment>
<accession>A0ABP9UWH4</accession>